<dbReference type="OrthoDB" id="7904364at2"/>
<gene>
    <name evidence="3" type="ORF">C9427_04490</name>
</gene>
<proteinExistence type="predicted"/>
<dbReference type="AlphaFoldDB" id="A0A2T4J0Y0"/>
<name>A0A2T4J0Y0_9HYPH</name>
<comment type="caution">
    <text evidence="3">The sequence shown here is derived from an EMBL/GenBank/DDBJ whole genome shotgun (WGS) entry which is preliminary data.</text>
</comment>
<evidence type="ECO:0000313" key="4">
    <source>
        <dbReference type="Proteomes" id="UP000240259"/>
    </source>
</evidence>
<dbReference type="EMBL" id="PZJX01000007">
    <property type="protein sequence ID" value="PTE11488.1"/>
    <property type="molecule type" value="Genomic_DNA"/>
</dbReference>
<organism evidence="3 4">
    <name type="scientific">Mesorhizobium helmanticense</name>
    <dbReference type="NCBI Taxonomy" id="1776423"/>
    <lineage>
        <taxon>Bacteria</taxon>
        <taxon>Pseudomonadati</taxon>
        <taxon>Pseudomonadota</taxon>
        <taxon>Alphaproteobacteria</taxon>
        <taxon>Hyphomicrobiales</taxon>
        <taxon>Phyllobacteriaceae</taxon>
        <taxon>Mesorhizobium</taxon>
    </lineage>
</organism>
<evidence type="ECO:0000256" key="2">
    <source>
        <dbReference type="SAM" id="SignalP"/>
    </source>
</evidence>
<protein>
    <recommendedName>
        <fullName evidence="5">DUF2125 domain-containing protein</fullName>
    </recommendedName>
</protein>
<dbReference type="Proteomes" id="UP000240259">
    <property type="component" value="Unassembled WGS sequence"/>
</dbReference>
<keyword evidence="4" id="KW-1185">Reference proteome</keyword>
<feature type="chain" id="PRO_5015431654" description="DUF2125 domain-containing protein" evidence="2">
    <location>
        <begin position="20"/>
        <end position="505"/>
    </location>
</feature>
<feature type="signal peptide" evidence="2">
    <location>
        <begin position="1"/>
        <end position="19"/>
    </location>
</feature>
<keyword evidence="2" id="KW-0732">Signal</keyword>
<sequence length="505" mass="53334">MKRVLPFFLALAFSAPAWGQTVDDRGAKQLSNDLSRYIGKKVLDSGILKISADGDAYRIAFDFNALIRANSSKDPLTFNLVPFAMLVKPRSDGSWSVSSDLAPNAFVDVEGPHGVRFSVSGSAFSGIYDPRLAAFTSGAGSMAGMQVTSRDPKEPMDLSVGAGTSTLNASKSVGGGVDFAMTQTIADFVETAIADEGETGLKVPVTMKSPRMSTEITGSGVRTKAFLDLLGFAIVNQDEASLKTNQAELKSLLTSALPLWERLEYSYRFDGISVGSPAGNFELADLSATTGLDGISDNGKIDCRIEATGLTVPQHLLPSWSAALLPTDIELSFGGANLDLDSMLRKAIEAFDLNKNPPLSDEFGETLIADFMANNPKVVLAHSTVRNGSIEVAMEGEMTFPGKKPEARMIVDVAGYDKIVQTLQTAAKSDQQAAQAFPFALAVKGFGKTLPNGRMEWVINAKADGSVTVNGAMLKPADAVLDGPLTDPSDATAGDDDNGGAKLQP</sequence>
<evidence type="ECO:0000313" key="3">
    <source>
        <dbReference type="EMBL" id="PTE11488.1"/>
    </source>
</evidence>
<evidence type="ECO:0008006" key="5">
    <source>
        <dbReference type="Google" id="ProtNLM"/>
    </source>
</evidence>
<evidence type="ECO:0000256" key="1">
    <source>
        <dbReference type="SAM" id="MobiDB-lite"/>
    </source>
</evidence>
<feature type="region of interest" description="Disordered" evidence="1">
    <location>
        <begin position="480"/>
        <end position="505"/>
    </location>
</feature>
<reference evidence="3 4" key="1">
    <citation type="submission" date="2018-03" db="EMBL/GenBank/DDBJ databases">
        <title>Genome sequence of the symbiotic type strain Mesorhizobium helmanticense CSLC115NT isolated from Lotus corniculatus nodules.</title>
        <authorList>
            <person name="Sannazzaro A.I."/>
            <person name="Torres Tejerizo G.A."/>
            <person name="Dip D."/>
            <person name="Caballero M."/>
            <person name="Pistorio M."/>
            <person name="Estrella M.J."/>
        </authorList>
    </citation>
    <scope>NUCLEOTIDE SEQUENCE [LARGE SCALE GENOMIC DNA]</scope>
    <source>
        <strain evidence="3 4">CSLC115N</strain>
    </source>
</reference>
<accession>A0A2T4J0Y0</accession>